<protein>
    <submittedName>
        <fullName evidence="3">Histidine kinase</fullName>
    </submittedName>
</protein>
<feature type="domain" description="Signal transduction histidine kinase internal region" evidence="2">
    <location>
        <begin position="781"/>
        <end position="857"/>
    </location>
</feature>
<dbReference type="InterPro" id="IPR050640">
    <property type="entry name" value="Bact_2-comp_sensor_kinase"/>
</dbReference>
<dbReference type="InterPro" id="IPR010559">
    <property type="entry name" value="Sig_transdc_His_kin_internal"/>
</dbReference>
<accession>A0ABT6YBH8</accession>
<feature type="transmembrane region" description="Helical" evidence="1">
    <location>
        <begin position="20"/>
        <end position="38"/>
    </location>
</feature>
<evidence type="ECO:0000313" key="3">
    <source>
        <dbReference type="EMBL" id="MDI9860931.1"/>
    </source>
</evidence>
<keyword evidence="3" id="KW-0808">Transferase</keyword>
<reference evidence="3 4" key="1">
    <citation type="submission" date="2023-05" db="EMBL/GenBank/DDBJ databases">
        <title>Novel species of genus Flectobacillus isolated from stream in China.</title>
        <authorList>
            <person name="Lu H."/>
        </authorList>
    </citation>
    <scope>NUCLEOTIDE SEQUENCE [LARGE SCALE GENOMIC DNA]</scope>
    <source>
        <strain evidence="3 4">KCTC 42575</strain>
    </source>
</reference>
<evidence type="ECO:0000256" key="1">
    <source>
        <dbReference type="SAM" id="Phobius"/>
    </source>
</evidence>
<dbReference type="Gene3D" id="3.30.565.10">
    <property type="entry name" value="Histidine kinase-like ATPase, C-terminal domain"/>
    <property type="match status" value="1"/>
</dbReference>
<dbReference type="Pfam" id="PF07494">
    <property type="entry name" value="Reg_prop"/>
    <property type="match status" value="1"/>
</dbReference>
<organism evidence="3 4">
    <name type="scientific">Flectobacillus roseus</name>
    <dbReference type="NCBI Taxonomy" id="502259"/>
    <lineage>
        <taxon>Bacteria</taxon>
        <taxon>Pseudomonadati</taxon>
        <taxon>Bacteroidota</taxon>
        <taxon>Cytophagia</taxon>
        <taxon>Cytophagales</taxon>
        <taxon>Flectobacillaceae</taxon>
        <taxon>Flectobacillus</taxon>
    </lineage>
</organism>
<keyword evidence="1" id="KW-0472">Membrane</keyword>
<dbReference type="GO" id="GO:0016301">
    <property type="term" value="F:kinase activity"/>
    <property type="evidence" value="ECO:0007669"/>
    <property type="project" value="UniProtKB-KW"/>
</dbReference>
<keyword evidence="4" id="KW-1185">Reference proteome</keyword>
<dbReference type="InterPro" id="IPR015943">
    <property type="entry name" value="WD40/YVTN_repeat-like_dom_sf"/>
</dbReference>
<dbReference type="SUPFAM" id="SSF101898">
    <property type="entry name" value="NHL repeat"/>
    <property type="match status" value="1"/>
</dbReference>
<proteinExistence type="predicted"/>
<dbReference type="EMBL" id="JASHIF010000015">
    <property type="protein sequence ID" value="MDI9860931.1"/>
    <property type="molecule type" value="Genomic_DNA"/>
</dbReference>
<sequence>MENSRALSAPIDLISVMRHFLTFLYILIFSFFSNYAVAQNAVYRVINNLNGLPSNTVYSILQDKNGFLWVAHDKGLSRYDGKSFVHYESIAKQGRSLFNLMEYQDRIYCQDFAGNFYYTQHDKLVKESTLSWKGGFVPATILNNRLLLSCFTDTLRTLNLATKKISKIPIPSTFSWGISVKDHKLLALCENGIYRTDGYRGQFQKLPTYQSFFVIPTDHELFGITKTKYPYVRRLLHDGSAISVLKPNLFIQDVVKLKDEIWVATSSGAYCFDLNFNPKYNGFCFFEGTSISRVLIDREGNYWFATLAKGLLFVPNIHTRLYQFQNIGMTALAPFQEGKGVYIGTEKQNILSFSPEQGFRPYFMQKSSNHEIISIYEDTENHDMFFSSNRLVHLNAQHQQVQSLELASKSIVKIKSNLYAMAYSGGVALLTKSRKPISIPGWLLPTNTSSKSINIDTIFHLTHPSVKSRTRWIEFGQKDSTLYISTVGGLLYISPKGTSEILYQGNPIYGSQIICKGDYTYVATFSEGLYILKNQQVVRHISTKDGLASNTIYRFQIDQQKLWLAEEGMLQSFDLKTKEIISYSSTDGLPKAEIKDLVVGSQNVFLATPEGLVVFDKKRDVANKTSPLMALTGFTVNDQIRDYYSGIKLESDQNSIEIFFSILSFKSEDELHISYKINNGTWLNLPSQSRVLSFPSLSPGAYKLTLKAINEDGIAVQKPLDIYFEINAPFYLQWWFAGLVLAIITLGIYWYFRWRINDINQKNQLIADKLKLEQEVKQSMLASIKSQMNPHFLFNALNTIQAYIYTNDKENASVYLGKFSELTRRILDMSNKDSVPLSEEIKALSLYLELEKIRFEDLLHYTFDVDPALQPDFVYIPSMLIQPYVENAIKHGLLHKKEDRQLWIKFIKERDCLMVIIEDNGIGRKRSAQLKRLKEKNSHQSFAISANQKRLDILNQGAKHQIMMEIIDKHNAQGEPSGTLVNIRIPFQKSPTSNLVN</sequence>
<name>A0ABT6YBH8_9BACT</name>
<keyword evidence="1" id="KW-0812">Transmembrane</keyword>
<keyword evidence="1" id="KW-1133">Transmembrane helix</keyword>
<dbReference type="RefSeq" id="WP_283345501.1">
    <property type="nucleotide sequence ID" value="NZ_JASHIF010000015.1"/>
</dbReference>
<evidence type="ECO:0000313" key="4">
    <source>
        <dbReference type="Proteomes" id="UP001236507"/>
    </source>
</evidence>
<dbReference type="Gene3D" id="2.130.10.10">
    <property type="entry name" value="YVTN repeat-like/Quinoprotein amine dehydrogenase"/>
    <property type="match status" value="3"/>
</dbReference>
<feature type="transmembrane region" description="Helical" evidence="1">
    <location>
        <begin position="732"/>
        <end position="752"/>
    </location>
</feature>
<dbReference type="Gene3D" id="2.60.40.10">
    <property type="entry name" value="Immunoglobulins"/>
    <property type="match status" value="1"/>
</dbReference>
<dbReference type="SUPFAM" id="SSF55874">
    <property type="entry name" value="ATPase domain of HSP90 chaperone/DNA topoisomerase II/histidine kinase"/>
    <property type="match status" value="1"/>
</dbReference>
<evidence type="ECO:0000259" key="2">
    <source>
        <dbReference type="Pfam" id="PF06580"/>
    </source>
</evidence>
<dbReference type="PANTHER" id="PTHR34220:SF7">
    <property type="entry name" value="SENSOR HISTIDINE KINASE YPDA"/>
    <property type="match status" value="1"/>
</dbReference>
<dbReference type="InterPro" id="IPR011110">
    <property type="entry name" value="Reg_prop"/>
</dbReference>
<comment type="caution">
    <text evidence="3">The sequence shown here is derived from an EMBL/GenBank/DDBJ whole genome shotgun (WGS) entry which is preliminary data.</text>
</comment>
<dbReference type="Pfam" id="PF06580">
    <property type="entry name" value="His_kinase"/>
    <property type="match status" value="1"/>
</dbReference>
<dbReference type="Proteomes" id="UP001236507">
    <property type="component" value="Unassembled WGS sequence"/>
</dbReference>
<dbReference type="PANTHER" id="PTHR34220">
    <property type="entry name" value="SENSOR HISTIDINE KINASE YPDA"/>
    <property type="match status" value="1"/>
</dbReference>
<dbReference type="InterPro" id="IPR013783">
    <property type="entry name" value="Ig-like_fold"/>
</dbReference>
<gene>
    <name evidence="3" type="ORF">QM524_17075</name>
</gene>
<keyword evidence="3" id="KW-0418">Kinase</keyword>
<dbReference type="InterPro" id="IPR036890">
    <property type="entry name" value="HATPase_C_sf"/>
</dbReference>